<gene>
    <name evidence="1" type="ORF">P5673_018753</name>
</gene>
<name>A0AAD9QCV7_ACRCE</name>
<reference evidence="1" key="2">
    <citation type="journal article" date="2023" name="Science">
        <title>Genomic signatures of disease resistance in endangered staghorn corals.</title>
        <authorList>
            <person name="Vollmer S.V."/>
            <person name="Selwyn J.D."/>
            <person name="Despard B.A."/>
            <person name="Roesel C.L."/>
        </authorList>
    </citation>
    <scope>NUCLEOTIDE SEQUENCE</scope>
    <source>
        <strain evidence="1">K2</strain>
    </source>
</reference>
<sequence length="148" mass="16550">MTVKRAEKRHATLEEDLVGGKFTRSNVSVSSKETVPACFICNKCDGQTLHNVSTLGLDDRVRECATLLNEERLLAKLSGGDLIPLEAKYHTKCLSMLYRKAQYAKEGKEESEQPRHRLDGIALAELVSYIEEFGTSSAELPTFKRMSL</sequence>
<dbReference type="Proteomes" id="UP001249851">
    <property type="component" value="Unassembled WGS sequence"/>
</dbReference>
<protein>
    <submittedName>
        <fullName evidence="1">Uncharacterized protein</fullName>
    </submittedName>
</protein>
<dbReference type="AlphaFoldDB" id="A0AAD9QCV7"/>
<comment type="caution">
    <text evidence="1">The sequence shown here is derived from an EMBL/GenBank/DDBJ whole genome shotgun (WGS) entry which is preliminary data.</text>
</comment>
<proteinExistence type="predicted"/>
<organism evidence="1 2">
    <name type="scientific">Acropora cervicornis</name>
    <name type="common">Staghorn coral</name>
    <dbReference type="NCBI Taxonomy" id="6130"/>
    <lineage>
        <taxon>Eukaryota</taxon>
        <taxon>Metazoa</taxon>
        <taxon>Cnidaria</taxon>
        <taxon>Anthozoa</taxon>
        <taxon>Hexacorallia</taxon>
        <taxon>Scleractinia</taxon>
        <taxon>Astrocoeniina</taxon>
        <taxon>Acroporidae</taxon>
        <taxon>Acropora</taxon>
    </lineage>
</organism>
<evidence type="ECO:0000313" key="1">
    <source>
        <dbReference type="EMBL" id="KAK2558576.1"/>
    </source>
</evidence>
<keyword evidence="2" id="KW-1185">Reference proteome</keyword>
<reference evidence="1" key="1">
    <citation type="journal article" date="2023" name="G3 (Bethesda)">
        <title>Whole genome assembly and annotation of the endangered Caribbean coral Acropora cervicornis.</title>
        <authorList>
            <person name="Selwyn J.D."/>
            <person name="Vollmer S.V."/>
        </authorList>
    </citation>
    <scope>NUCLEOTIDE SEQUENCE</scope>
    <source>
        <strain evidence="1">K2</strain>
    </source>
</reference>
<dbReference type="PANTHER" id="PTHR47018:SF1">
    <property type="entry name" value="TESMIN_TSO1-LIKE CXC DOMAIN-CONTAINING PROTEIN"/>
    <property type="match status" value="1"/>
</dbReference>
<accession>A0AAD9QCV7</accession>
<evidence type="ECO:0000313" key="2">
    <source>
        <dbReference type="Proteomes" id="UP001249851"/>
    </source>
</evidence>
<dbReference type="PANTHER" id="PTHR47018">
    <property type="entry name" value="CXC DOMAIN-CONTAINING PROTEIN-RELATED"/>
    <property type="match status" value="1"/>
</dbReference>
<dbReference type="EMBL" id="JARQWQ010000043">
    <property type="protein sequence ID" value="KAK2558576.1"/>
    <property type="molecule type" value="Genomic_DNA"/>
</dbReference>